<evidence type="ECO:0000313" key="6">
    <source>
        <dbReference type="Proteomes" id="UP000095787"/>
    </source>
</evidence>
<reference evidence="5 6" key="1">
    <citation type="submission" date="2015-09" db="EMBL/GenBank/DDBJ databases">
        <authorList>
            <consortium name="Pathogen Informatics"/>
        </authorList>
    </citation>
    <scope>NUCLEOTIDE SEQUENCE [LARGE SCALE GENOMIC DNA]</scope>
    <source>
        <strain evidence="5 6">2789STDY5834841</strain>
    </source>
</reference>
<organism evidence="5 6">
    <name type="scientific">[Ruminococcus] torques</name>
    <dbReference type="NCBI Taxonomy" id="33039"/>
    <lineage>
        <taxon>Bacteria</taxon>
        <taxon>Bacillati</taxon>
        <taxon>Bacillota</taxon>
        <taxon>Clostridia</taxon>
        <taxon>Lachnospirales</taxon>
        <taxon>Lachnospiraceae</taxon>
        <taxon>Mediterraneibacter</taxon>
    </lineage>
</organism>
<name>A0A174BBU0_9FIRM</name>
<gene>
    <name evidence="5" type="ORF">ERS852456_01283</name>
</gene>
<sequence>MKEREVEKMLVDGIRKLGGRAFKWVSPGNDGVPDRIVVLPGLPAIFVELKTITGRLTSLQRVQLKRLKDLGQTVMVLYGEKEVTEFLKECEEVMLHDVQTARLSAILHKQNH</sequence>
<dbReference type="GO" id="GO:0016788">
    <property type="term" value="F:hydrolase activity, acting on ester bonds"/>
    <property type="evidence" value="ECO:0007669"/>
    <property type="project" value="InterPro"/>
</dbReference>
<dbReference type="GO" id="GO:0003676">
    <property type="term" value="F:nucleic acid binding"/>
    <property type="evidence" value="ECO:0007669"/>
    <property type="project" value="InterPro"/>
</dbReference>
<dbReference type="InterPro" id="IPR014883">
    <property type="entry name" value="VRR_NUC"/>
</dbReference>
<accession>A0A174BBU0</accession>
<evidence type="ECO:0000256" key="1">
    <source>
        <dbReference type="ARBA" id="ARBA00001946"/>
    </source>
</evidence>
<feature type="domain" description="VRR-NUC" evidence="4">
    <location>
        <begin position="1"/>
        <end position="81"/>
    </location>
</feature>
<dbReference type="GO" id="GO:0004518">
    <property type="term" value="F:nuclease activity"/>
    <property type="evidence" value="ECO:0007669"/>
    <property type="project" value="UniProtKB-KW"/>
</dbReference>
<keyword evidence="3" id="KW-0378">Hydrolase</keyword>
<dbReference type="Gene3D" id="3.40.1350.10">
    <property type="match status" value="1"/>
</dbReference>
<comment type="cofactor">
    <cofactor evidence="1">
        <name>Mg(2+)</name>
        <dbReference type="ChEBI" id="CHEBI:18420"/>
    </cofactor>
</comment>
<dbReference type="InterPro" id="IPR011856">
    <property type="entry name" value="tRNA_endonuc-like_dom_sf"/>
</dbReference>
<dbReference type="AlphaFoldDB" id="A0A174BBU0"/>
<dbReference type="SMART" id="SM00990">
    <property type="entry name" value="VRR_NUC"/>
    <property type="match status" value="1"/>
</dbReference>
<dbReference type="RefSeq" id="WP_055158845.1">
    <property type="nucleotide sequence ID" value="NZ_CAUEFA010000028.1"/>
</dbReference>
<evidence type="ECO:0000256" key="2">
    <source>
        <dbReference type="ARBA" id="ARBA00022722"/>
    </source>
</evidence>
<keyword evidence="2" id="KW-0540">Nuclease</keyword>
<evidence type="ECO:0000259" key="4">
    <source>
        <dbReference type="SMART" id="SM00990"/>
    </source>
</evidence>
<dbReference type="EMBL" id="CYZO01000014">
    <property type="protein sequence ID" value="CUN97220.1"/>
    <property type="molecule type" value="Genomic_DNA"/>
</dbReference>
<evidence type="ECO:0000313" key="5">
    <source>
        <dbReference type="EMBL" id="CUN97220.1"/>
    </source>
</evidence>
<evidence type="ECO:0000256" key="3">
    <source>
        <dbReference type="ARBA" id="ARBA00022801"/>
    </source>
</evidence>
<dbReference type="Proteomes" id="UP000095787">
    <property type="component" value="Unassembled WGS sequence"/>
</dbReference>
<protein>
    <submittedName>
        <fullName evidence="5">VRR-NUC domain</fullName>
    </submittedName>
</protein>
<proteinExistence type="predicted"/>